<accession>A0A097EL29</accession>
<feature type="signal peptide" evidence="1">
    <location>
        <begin position="1"/>
        <end position="17"/>
    </location>
</feature>
<feature type="chain" id="PRO_5001934780" description="Putative auto-transporter adhesin head GIN domain-containing protein" evidence="1">
    <location>
        <begin position="18"/>
        <end position="231"/>
    </location>
</feature>
<reference evidence="3 4" key="1">
    <citation type="submission" date="2014-09" db="EMBL/GenBank/DDBJ databases">
        <title>Using Illumina technology Improving SMRT sequencing Genome Assembly by RASTools.</title>
        <authorList>
            <person name="Zhou Y."/>
            <person name="Ma T."/>
            <person name="Liu T."/>
        </authorList>
    </citation>
    <scope>NUCLEOTIDE SEQUENCE [LARGE SCALE GENOMIC DNA]</scope>
    <source>
        <strain evidence="3 4">ATCC 55669</strain>
    </source>
</reference>
<protein>
    <recommendedName>
        <fullName evidence="2">Putative auto-transporter adhesin head GIN domain-containing protein</fullName>
    </recommendedName>
</protein>
<sequence length="231" mass="23463">MIRLFALLLLLPSAAMAEERRVALGSFERVRINGAFEVTITTGSPGATVIGDRGVIGDIDLRAEGTTLTVRQTSTSRWGEQRQATARAPVRILLATPRLSGITVNGGSKVTVARLVGSRVDLSAAGTGTIEVAAVQADQLIVQLAGDGRIGLAGRATAMRLVASGAGTIDAAGLEANDLDLHLDGPGTVRARARYTAVVASSGLGAVTVTGRPKCRVIAAAGAPVTCGAGE</sequence>
<evidence type="ECO:0000313" key="3">
    <source>
        <dbReference type="EMBL" id="AIT08247.1"/>
    </source>
</evidence>
<organism evidence="3 4">
    <name type="scientific">Sphingomonas taxi</name>
    <dbReference type="NCBI Taxonomy" id="1549858"/>
    <lineage>
        <taxon>Bacteria</taxon>
        <taxon>Pseudomonadati</taxon>
        <taxon>Pseudomonadota</taxon>
        <taxon>Alphaproteobacteria</taxon>
        <taxon>Sphingomonadales</taxon>
        <taxon>Sphingomonadaceae</taxon>
        <taxon>Sphingomonas</taxon>
    </lineage>
</organism>
<name>A0A097EL29_9SPHN</name>
<dbReference type="HOGENOM" id="CLU_1199173_0_0_5"/>
<dbReference type="AlphaFoldDB" id="A0A097EL29"/>
<dbReference type="EMBL" id="CP009571">
    <property type="protein sequence ID" value="AIT08247.1"/>
    <property type="molecule type" value="Genomic_DNA"/>
</dbReference>
<dbReference type="Pfam" id="PF10988">
    <property type="entry name" value="DUF2807"/>
    <property type="match status" value="1"/>
</dbReference>
<dbReference type="RefSeq" id="WP_038667420.1">
    <property type="nucleotide sequence ID" value="NZ_CP009571.1"/>
</dbReference>
<keyword evidence="1" id="KW-0732">Signal</keyword>
<evidence type="ECO:0000256" key="1">
    <source>
        <dbReference type="SAM" id="SignalP"/>
    </source>
</evidence>
<feature type="domain" description="Putative auto-transporter adhesin head GIN" evidence="2">
    <location>
        <begin position="27"/>
        <end position="213"/>
    </location>
</feature>
<proteinExistence type="predicted"/>
<dbReference type="InterPro" id="IPR021255">
    <property type="entry name" value="DUF2807"/>
</dbReference>
<dbReference type="STRING" id="1549858.MC45_13425"/>
<dbReference type="Gene3D" id="2.160.20.120">
    <property type="match status" value="1"/>
</dbReference>
<dbReference type="KEGG" id="stax:MC45_13425"/>
<evidence type="ECO:0000259" key="2">
    <source>
        <dbReference type="Pfam" id="PF10988"/>
    </source>
</evidence>
<evidence type="ECO:0000313" key="4">
    <source>
        <dbReference type="Proteomes" id="UP000033200"/>
    </source>
</evidence>
<keyword evidence="4" id="KW-1185">Reference proteome</keyword>
<gene>
    <name evidence="3" type="ORF">MC45_13425</name>
</gene>
<dbReference type="eggNOG" id="ENOG5033A7H">
    <property type="taxonomic scope" value="Bacteria"/>
</dbReference>
<dbReference type="Proteomes" id="UP000033200">
    <property type="component" value="Chromosome"/>
</dbReference>